<evidence type="ECO:0000256" key="1">
    <source>
        <dbReference type="ARBA" id="ARBA00022490"/>
    </source>
</evidence>
<dbReference type="SUPFAM" id="SSF75420">
    <property type="entry name" value="YhbC-like, N-terminal domain"/>
    <property type="match status" value="1"/>
</dbReference>
<feature type="domain" description="Ribosome maturation factor RimP C-terminal" evidence="5">
    <location>
        <begin position="88"/>
        <end position="153"/>
    </location>
</feature>
<dbReference type="EMBL" id="QZAA01000160">
    <property type="protein sequence ID" value="RQD75381.1"/>
    <property type="molecule type" value="Genomic_DNA"/>
</dbReference>
<dbReference type="GO" id="GO:0006412">
    <property type="term" value="P:translation"/>
    <property type="evidence" value="ECO:0007669"/>
    <property type="project" value="TreeGrafter"/>
</dbReference>
<evidence type="ECO:0000313" key="6">
    <source>
        <dbReference type="EMBL" id="RQD75381.1"/>
    </source>
</evidence>
<evidence type="ECO:0000259" key="5">
    <source>
        <dbReference type="Pfam" id="PF17384"/>
    </source>
</evidence>
<dbReference type="InterPro" id="IPR028998">
    <property type="entry name" value="RimP_C"/>
</dbReference>
<feature type="domain" description="Ribosome maturation factor RimP N-terminal" evidence="4">
    <location>
        <begin position="13"/>
        <end position="85"/>
    </location>
</feature>
<name>A0A424YE03_9FIRM</name>
<dbReference type="FunFam" id="3.30.300.70:FF:000001">
    <property type="entry name" value="Ribosome maturation factor RimP"/>
    <property type="match status" value="1"/>
</dbReference>
<proteinExistence type="inferred from homology"/>
<dbReference type="InterPro" id="IPR036847">
    <property type="entry name" value="RimP_C_sf"/>
</dbReference>
<keyword evidence="2 3" id="KW-0690">Ribosome biogenesis</keyword>
<protein>
    <recommendedName>
        <fullName evidence="3">Ribosome maturation factor RimP</fullName>
    </recommendedName>
</protein>
<comment type="function">
    <text evidence="3">Required for maturation of 30S ribosomal subunits.</text>
</comment>
<comment type="subcellular location">
    <subcellularLocation>
        <location evidence="3">Cytoplasm</location>
    </subcellularLocation>
</comment>
<organism evidence="6 7">
    <name type="scientific">Candidatus Syntrophonatronum acetioxidans</name>
    <dbReference type="NCBI Taxonomy" id="1795816"/>
    <lineage>
        <taxon>Bacteria</taxon>
        <taxon>Bacillati</taxon>
        <taxon>Bacillota</taxon>
        <taxon>Clostridia</taxon>
        <taxon>Eubacteriales</taxon>
        <taxon>Syntrophomonadaceae</taxon>
        <taxon>Candidatus Syntrophonatronum</taxon>
    </lineage>
</organism>
<accession>A0A424YE03</accession>
<gene>
    <name evidence="3 6" type="primary">rimP</name>
    <name evidence="6" type="ORF">D5R97_05885</name>
</gene>
<dbReference type="GO" id="GO:0000028">
    <property type="term" value="P:ribosomal small subunit assembly"/>
    <property type="evidence" value="ECO:0007669"/>
    <property type="project" value="TreeGrafter"/>
</dbReference>
<dbReference type="InterPro" id="IPR003728">
    <property type="entry name" value="Ribosome_maturation_RimP"/>
</dbReference>
<dbReference type="PANTHER" id="PTHR33867">
    <property type="entry name" value="RIBOSOME MATURATION FACTOR RIMP"/>
    <property type="match status" value="1"/>
</dbReference>
<evidence type="ECO:0000256" key="3">
    <source>
        <dbReference type="HAMAP-Rule" id="MF_01077"/>
    </source>
</evidence>
<dbReference type="InterPro" id="IPR028989">
    <property type="entry name" value="RimP_N"/>
</dbReference>
<dbReference type="Pfam" id="PF02576">
    <property type="entry name" value="RimP_N"/>
    <property type="match status" value="1"/>
</dbReference>
<dbReference type="GO" id="GO:0005829">
    <property type="term" value="C:cytosol"/>
    <property type="evidence" value="ECO:0007669"/>
    <property type="project" value="TreeGrafter"/>
</dbReference>
<dbReference type="InterPro" id="IPR035956">
    <property type="entry name" value="RimP_N_sf"/>
</dbReference>
<dbReference type="PANTHER" id="PTHR33867:SF1">
    <property type="entry name" value="RIBOSOME MATURATION FACTOR RIMP"/>
    <property type="match status" value="1"/>
</dbReference>
<dbReference type="NCBIfam" id="NF000928">
    <property type="entry name" value="PRK00092.1-2"/>
    <property type="match status" value="1"/>
</dbReference>
<evidence type="ECO:0000256" key="2">
    <source>
        <dbReference type="ARBA" id="ARBA00022517"/>
    </source>
</evidence>
<sequence>MNKKKITESVEELVEPILEDNGMELVEVEFVKEGGNWYLRLFIDKPEGVTLDDCKLVNDELSEILDMEDPIPQSYILEVSSPGVERPLKKEKDFVRFSGEKIKVKTYMPINNQKNFKGLLQGCREGIVQMELENGKQVSIPLDKIAKANLLFEL</sequence>
<dbReference type="AlphaFoldDB" id="A0A424YE03"/>
<dbReference type="Pfam" id="PF17384">
    <property type="entry name" value="DUF150_C"/>
    <property type="match status" value="1"/>
</dbReference>
<dbReference type="CDD" id="cd01734">
    <property type="entry name" value="YlxS_C"/>
    <property type="match status" value="1"/>
</dbReference>
<comment type="caution">
    <text evidence="6">The sequence shown here is derived from an EMBL/GenBank/DDBJ whole genome shotgun (WGS) entry which is preliminary data.</text>
</comment>
<dbReference type="Gene3D" id="2.30.30.180">
    <property type="entry name" value="Ribosome maturation factor RimP, C-terminal domain"/>
    <property type="match status" value="1"/>
</dbReference>
<dbReference type="Proteomes" id="UP000285138">
    <property type="component" value="Unassembled WGS sequence"/>
</dbReference>
<evidence type="ECO:0000313" key="7">
    <source>
        <dbReference type="Proteomes" id="UP000285138"/>
    </source>
</evidence>
<evidence type="ECO:0000259" key="4">
    <source>
        <dbReference type="Pfam" id="PF02576"/>
    </source>
</evidence>
<reference evidence="6 7" key="1">
    <citation type="submission" date="2018-08" db="EMBL/GenBank/DDBJ databases">
        <title>The metabolism and importance of syntrophic acetate oxidation coupled to methane or sulfide production in haloalkaline environments.</title>
        <authorList>
            <person name="Timmers P.H.A."/>
            <person name="Vavourakis C.D."/>
            <person name="Sorokin D.Y."/>
            <person name="Sinninghe Damste J.S."/>
            <person name="Muyzer G."/>
            <person name="Stams A.J.M."/>
            <person name="Plugge C.M."/>
        </authorList>
    </citation>
    <scope>NUCLEOTIDE SEQUENCE [LARGE SCALE GENOMIC DNA]</scope>
    <source>
        <strain evidence="6">MSAO_Bac1</strain>
    </source>
</reference>
<keyword evidence="1 3" id="KW-0963">Cytoplasm</keyword>
<dbReference type="Gene3D" id="3.30.300.70">
    <property type="entry name" value="RimP-like superfamily, N-terminal"/>
    <property type="match status" value="1"/>
</dbReference>
<dbReference type="HAMAP" id="MF_01077">
    <property type="entry name" value="RimP"/>
    <property type="match status" value="1"/>
</dbReference>
<comment type="similarity">
    <text evidence="3">Belongs to the RimP family.</text>
</comment>
<dbReference type="SUPFAM" id="SSF74942">
    <property type="entry name" value="YhbC-like, C-terminal domain"/>
    <property type="match status" value="1"/>
</dbReference>